<dbReference type="RefSeq" id="XP_018077213.1">
    <property type="nucleotide sequence ID" value="XM_018214175.1"/>
</dbReference>
<gene>
    <name evidence="3" type="ORF">LY89DRAFT_680943</name>
</gene>
<dbReference type="InParanoid" id="A0A194XRN8"/>
<feature type="compositionally biased region" description="Polar residues" evidence="2">
    <location>
        <begin position="21"/>
        <end position="35"/>
    </location>
</feature>
<proteinExistence type="predicted"/>
<organism evidence="3 4">
    <name type="scientific">Mollisia scopiformis</name>
    <name type="common">Conifer needle endophyte fungus</name>
    <name type="synonym">Phialocephala scopiformis</name>
    <dbReference type="NCBI Taxonomy" id="149040"/>
    <lineage>
        <taxon>Eukaryota</taxon>
        <taxon>Fungi</taxon>
        <taxon>Dikarya</taxon>
        <taxon>Ascomycota</taxon>
        <taxon>Pezizomycotina</taxon>
        <taxon>Leotiomycetes</taxon>
        <taxon>Helotiales</taxon>
        <taxon>Mollisiaceae</taxon>
        <taxon>Mollisia</taxon>
    </lineage>
</organism>
<accession>A0A194XRN8</accession>
<dbReference type="Proteomes" id="UP000070700">
    <property type="component" value="Unassembled WGS sequence"/>
</dbReference>
<sequence length="147" mass="15912">MGCPNSKSSENVEDDEADRIISSQGRAASTRSSAPAQFDGRAKPNLQNSSEETIVQQPPPERSAPAASPQQISGPAPAATGSLASENYISMKGMIIDNPAGVPFSLDADVVEARLEEIREELEGHNNENVTEGEKEYFIEQRCWDTY</sequence>
<evidence type="ECO:0000256" key="2">
    <source>
        <dbReference type="SAM" id="MobiDB-lite"/>
    </source>
</evidence>
<feature type="compositionally biased region" description="Polar residues" evidence="2">
    <location>
        <begin position="45"/>
        <end position="55"/>
    </location>
</feature>
<reference evidence="3 4" key="1">
    <citation type="submission" date="2015-10" db="EMBL/GenBank/DDBJ databases">
        <title>Full genome of DAOMC 229536 Phialocephala scopiformis, a fungal endophyte of spruce producing the potent anti-insectan compound rugulosin.</title>
        <authorList>
            <consortium name="DOE Joint Genome Institute"/>
            <person name="Walker A.K."/>
            <person name="Frasz S.L."/>
            <person name="Seifert K.A."/>
            <person name="Miller J.D."/>
            <person name="Mondo S.J."/>
            <person name="Labutti K."/>
            <person name="Lipzen A."/>
            <person name="Dockter R."/>
            <person name="Kennedy M."/>
            <person name="Grigoriev I.V."/>
            <person name="Spatafora J.W."/>
        </authorList>
    </citation>
    <scope>NUCLEOTIDE SEQUENCE [LARGE SCALE GENOMIC DNA]</scope>
    <source>
        <strain evidence="3 4">CBS 120377</strain>
    </source>
</reference>
<dbReference type="KEGG" id="psco:LY89DRAFT_680943"/>
<dbReference type="AlphaFoldDB" id="A0A194XRN8"/>
<keyword evidence="1" id="KW-0175">Coiled coil</keyword>
<feature type="non-terminal residue" evidence="3">
    <location>
        <position position="147"/>
    </location>
</feature>
<feature type="coiled-coil region" evidence="1">
    <location>
        <begin position="108"/>
        <end position="135"/>
    </location>
</feature>
<feature type="region of interest" description="Disordered" evidence="2">
    <location>
        <begin position="1"/>
        <end position="81"/>
    </location>
</feature>
<protein>
    <submittedName>
        <fullName evidence="3">Uncharacterized protein</fullName>
    </submittedName>
</protein>
<evidence type="ECO:0000313" key="3">
    <source>
        <dbReference type="EMBL" id="KUJ22858.1"/>
    </source>
</evidence>
<evidence type="ECO:0000313" key="4">
    <source>
        <dbReference type="Proteomes" id="UP000070700"/>
    </source>
</evidence>
<dbReference type="GeneID" id="28823901"/>
<keyword evidence="4" id="KW-1185">Reference proteome</keyword>
<name>A0A194XRN8_MOLSC</name>
<dbReference type="EMBL" id="KQ947406">
    <property type="protein sequence ID" value="KUJ22858.1"/>
    <property type="molecule type" value="Genomic_DNA"/>
</dbReference>
<evidence type="ECO:0000256" key="1">
    <source>
        <dbReference type="SAM" id="Coils"/>
    </source>
</evidence>